<keyword evidence="4" id="KW-0572">Peptidoglycan-anchor</keyword>
<comment type="caution">
    <text evidence="8">The sequence shown here is derived from an EMBL/GenBank/DDBJ whole genome shotgun (WGS) entry which is preliminary data.</text>
</comment>
<dbReference type="NCBIfam" id="TIGR02331">
    <property type="entry name" value="rib_alpha"/>
    <property type="match status" value="1"/>
</dbReference>
<evidence type="ECO:0000256" key="2">
    <source>
        <dbReference type="ARBA" id="ARBA00022525"/>
    </source>
</evidence>
<keyword evidence="1" id="KW-0134">Cell wall</keyword>
<gene>
    <name evidence="8" type="ORF">BN53_00935</name>
</gene>
<dbReference type="PATRIC" id="fig|1423790.3.peg.1596"/>
<feature type="region of interest" description="Disordered" evidence="5">
    <location>
        <begin position="157"/>
        <end position="302"/>
    </location>
</feature>
<accession>I7JXJ1</accession>
<dbReference type="NCBIfam" id="TIGR01167">
    <property type="entry name" value="LPXTG_anchor"/>
    <property type="match status" value="1"/>
</dbReference>
<dbReference type="Pfam" id="PF08428">
    <property type="entry name" value="Rib"/>
    <property type="match status" value="2"/>
</dbReference>
<dbReference type="InterPro" id="IPR019931">
    <property type="entry name" value="LPXTG_anchor"/>
</dbReference>
<keyword evidence="3" id="KW-0732">Signal</keyword>
<feature type="compositionally biased region" description="Basic and acidic residues" evidence="5">
    <location>
        <begin position="185"/>
        <end position="209"/>
    </location>
</feature>
<evidence type="ECO:0000256" key="4">
    <source>
        <dbReference type="ARBA" id="ARBA00023088"/>
    </source>
</evidence>
<sequence>MDGLTELTYPATAVVTFSDGSTRDVAVNVTVKALSTFNEPTTQDKVYNQRDTVRPLDFITNKDALPEGTIFEWNSNADTIDAITTGDKVGKIKVTYIDGSVDVVTVHAKVNNLDGSETDAAKANVITVPQTVDFGTPAGSIDLEKFIDTAKSTGLENRTDAAPWWKGAPDTTPDNPETPTNPTEPDDKPTTPDNKTDADKVEDANKDKFPPNTNVEIGDDGTATITYPDGSQDVIPGSKLVAPKSTTSKEHLTLYDKDSKGKGSKTKGSSETAKPMADHKSAGAVAESKSKKSTLPQTGERKSDLSILAGSMAMLLGLASLFIGRKKKKDEN</sequence>
<dbReference type="Pfam" id="PF18938">
    <property type="entry name" value="aRib"/>
    <property type="match status" value="1"/>
</dbReference>
<organism evidence="8 9">
    <name type="scientific">Lactobacillus pasteurii DSM 23907 = CRBIP 24.76</name>
    <dbReference type="NCBI Taxonomy" id="1423790"/>
    <lineage>
        <taxon>Bacteria</taxon>
        <taxon>Bacillati</taxon>
        <taxon>Bacillota</taxon>
        <taxon>Bacilli</taxon>
        <taxon>Lactobacillales</taxon>
        <taxon>Lactobacillaceae</taxon>
        <taxon>Lactobacillus</taxon>
    </lineage>
</organism>
<dbReference type="InterPro" id="IPR059115">
    <property type="entry name" value="Rib"/>
</dbReference>
<feature type="compositionally biased region" description="Low complexity" evidence="5">
    <location>
        <begin position="169"/>
        <end position="183"/>
    </location>
</feature>
<evidence type="ECO:0000259" key="7">
    <source>
        <dbReference type="PROSITE" id="PS50847"/>
    </source>
</evidence>
<protein>
    <submittedName>
        <fullName evidence="8">LPXTG-motif cell wall anchor domain protein</fullName>
    </submittedName>
</protein>
<dbReference type="OrthoDB" id="2085791at2"/>
<dbReference type="EMBL" id="CAKD01000010">
    <property type="protein sequence ID" value="CCI84680.1"/>
    <property type="molecule type" value="Genomic_DNA"/>
</dbReference>
<proteinExistence type="predicted"/>
<keyword evidence="6" id="KW-0472">Membrane</keyword>
<name>I7JXJ1_9LACO</name>
<dbReference type="InterPro" id="IPR012706">
    <property type="entry name" value="Rib_alpha_Esp_rpt"/>
</dbReference>
<dbReference type="Proteomes" id="UP000009311">
    <property type="component" value="Unassembled WGS sequence"/>
</dbReference>
<dbReference type="Gene3D" id="3.10.20.890">
    <property type="match status" value="1"/>
</dbReference>
<evidence type="ECO:0000256" key="5">
    <source>
        <dbReference type="SAM" id="MobiDB-lite"/>
    </source>
</evidence>
<feature type="compositionally biased region" description="Basic and acidic residues" evidence="5">
    <location>
        <begin position="247"/>
        <end position="261"/>
    </location>
</feature>
<keyword evidence="6" id="KW-1133">Transmembrane helix</keyword>
<keyword evidence="6" id="KW-0812">Transmembrane</keyword>
<dbReference type="Pfam" id="PF00746">
    <property type="entry name" value="Gram_pos_anchor"/>
    <property type="match status" value="1"/>
</dbReference>
<evidence type="ECO:0000256" key="6">
    <source>
        <dbReference type="SAM" id="Phobius"/>
    </source>
</evidence>
<evidence type="ECO:0000256" key="1">
    <source>
        <dbReference type="ARBA" id="ARBA00022512"/>
    </source>
</evidence>
<evidence type="ECO:0000313" key="9">
    <source>
        <dbReference type="Proteomes" id="UP000009311"/>
    </source>
</evidence>
<feature type="transmembrane region" description="Helical" evidence="6">
    <location>
        <begin position="305"/>
        <end position="324"/>
    </location>
</feature>
<dbReference type="AlphaFoldDB" id="I7JXJ1"/>
<dbReference type="eggNOG" id="COG3064">
    <property type="taxonomic scope" value="Bacteria"/>
</dbReference>
<keyword evidence="2" id="KW-0964">Secreted</keyword>
<reference evidence="8 9" key="1">
    <citation type="submission" date="2012-06" db="EMBL/GenBank/DDBJ databases">
        <title>Draft Genome Sequence of Lactobacillus pasteurii CRBIP 24.76T.</title>
        <authorList>
            <person name="Cousin S."/>
            <person name="Bouchier C."/>
            <person name="Loux V."/>
            <person name="Ma L."/>
            <person name="Creno S."/>
            <person name="Bizet C."/>
            <person name="Clermont D."/>
        </authorList>
    </citation>
    <scope>NUCLEOTIDE SEQUENCE [LARGE SCALE GENOMIC DNA]</scope>
    <source>
        <strain evidence="9">CRBIP 24.76T</strain>
    </source>
</reference>
<keyword evidence="9" id="KW-1185">Reference proteome</keyword>
<evidence type="ECO:0000256" key="3">
    <source>
        <dbReference type="ARBA" id="ARBA00022729"/>
    </source>
</evidence>
<feature type="domain" description="Gram-positive cocci surface proteins LPxTG" evidence="7">
    <location>
        <begin position="295"/>
        <end position="332"/>
    </location>
</feature>
<dbReference type="PROSITE" id="PS50847">
    <property type="entry name" value="GRAM_POS_ANCHORING"/>
    <property type="match status" value="1"/>
</dbReference>
<evidence type="ECO:0000313" key="8">
    <source>
        <dbReference type="EMBL" id="CCI84680.1"/>
    </source>
</evidence>
<dbReference type="InterPro" id="IPR044024">
    <property type="entry name" value="aRib"/>
</dbReference>
<dbReference type="STRING" id="1423790.BN53_00935"/>